<evidence type="ECO:0000313" key="7">
    <source>
        <dbReference type="EMBL" id="KAF1957268.1"/>
    </source>
</evidence>
<keyword evidence="3" id="KW-0812">Transmembrane</keyword>
<dbReference type="Proteomes" id="UP000800035">
    <property type="component" value="Unassembled WGS sequence"/>
</dbReference>
<keyword evidence="8" id="KW-1185">Reference proteome</keyword>
<feature type="signal peptide" evidence="6">
    <location>
        <begin position="1"/>
        <end position="27"/>
    </location>
</feature>
<keyword evidence="4" id="KW-1133">Transmembrane helix</keyword>
<evidence type="ECO:0000256" key="1">
    <source>
        <dbReference type="ARBA" id="ARBA00004370"/>
    </source>
</evidence>
<gene>
    <name evidence="7" type="ORF">CC80DRAFT_491421</name>
</gene>
<dbReference type="Pfam" id="PF04930">
    <property type="entry name" value="FUN14"/>
    <property type="match status" value="1"/>
</dbReference>
<evidence type="ECO:0008006" key="9">
    <source>
        <dbReference type="Google" id="ProtNLM"/>
    </source>
</evidence>
<dbReference type="EMBL" id="ML976989">
    <property type="protein sequence ID" value="KAF1957268.1"/>
    <property type="molecule type" value="Genomic_DNA"/>
</dbReference>
<proteinExistence type="inferred from homology"/>
<dbReference type="PANTHER" id="PTHR21346:SF0">
    <property type="entry name" value="RE45833P"/>
    <property type="match status" value="1"/>
</dbReference>
<comment type="similarity">
    <text evidence="2">Belongs to the FUN14 family.</text>
</comment>
<reference evidence="7" key="1">
    <citation type="journal article" date="2020" name="Stud. Mycol.">
        <title>101 Dothideomycetes genomes: a test case for predicting lifestyles and emergence of pathogens.</title>
        <authorList>
            <person name="Haridas S."/>
            <person name="Albert R."/>
            <person name="Binder M."/>
            <person name="Bloem J."/>
            <person name="Labutti K."/>
            <person name="Salamov A."/>
            <person name="Andreopoulos B."/>
            <person name="Baker S."/>
            <person name="Barry K."/>
            <person name="Bills G."/>
            <person name="Bluhm B."/>
            <person name="Cannon C."/>
            <person name="Castanera R."/>
            <person name="Culley D."/>
            <person name="Daum C."/>
            <person name="Ezra D."/>
            <person name="Gonzalez J."/>
            <person name="Henrissat B."/>
            <person name="Kuo A."/>
            <person name="Liang C."/>
            <person name="Lipzen A."/>
            <person name="Lutzoni F."/>
            <person name="Magnuson J."/>
            <person name="Mondo S."/>
            <person name="Nolan M."/>
            <person name="Ohm R."/>
            <person name="Pangilinan J."/>
            <person name="Park H.-J."/>
            <person name="Ramirez L."/>
            <person name="Alfaro M."/>
            <person name="Sun H."/>
            <person name="Tritt A."/>
            <person name="Yoshinaga Y."/>
            <person name="Zwiers L.-H."/>
            <person name="Turgeon B."/>
            <person name="Goodwin S."/>
            <person name="Spatafora J."/>
            <person name="Crous P."/>
            <person name="Grigoriev I."/>
        </authorList>
    </citation>
    <scope>NUCLEOTIDE SEQUENCE</scope>
    <source>
        <strain evidence="7">CBS 675.92</strain>
    </source>
</reference>
<evidence type="ECO:0000256" key="4">
    <source>
        <dbReference type="ARBA" id="ARBA00022989"/>
    </source>
</evidence>
<name>A0A6A5TXW4_9PLEO</name>
<evidence type="ECO:0000256" key="2">
    <source>
        <dbReference type="ARBA" id="ARBA00009160"/>
    </source>
</evidence>
<feature type="chain" id="PRO_5025633455" description="FUN14-domain-containing protein" evidence="6">
    <location>
        <begin position="28"/>
        <end position="159"/>
    </location>
</feature>
<organism evidence="7 8">
    <name type="scientific">Byssothecium circinans</name>
    <dbReference type="NCBI Taxonomy" id="147558"/>
    <lineage>
        <taxon>Eukaryota</taxon>
        <taxon>Fungi</taxon>
        <taxon>Dikarya</taxon>
        <taxon>Ascomycota</taxon>
        <taxon>Pezizomycotina</taxon>
        <taxon>Dothideomycetes</taxon>
        <taxon>Pleosporomycetidae</taxon>
        <taxon>Pleosporales</taxon>
        <taxon>Massarineae</taxon>
        <taxon>Massarinaceae</taxon>
        <taxon>Byssothecium</taxon>
    </lineage>
</organism>
<dbReference type="GO" id="GO:0005741">
    <property type="term" value="C:mitochondrial outer membrane"/>
    <property type="evidence" value="ECO:0007669"/>
    <property type="project" value="TreeGrafter"/>
</dbReference>
<keyword evidence="6" id="KW-0732">Signal</keyword>
<evidence type="ECO:0000256" key="5">
    <source>
        <dbReference type="ARBA" id="ARBA00023136"/>
    </source>
</evidence>
<evidence type="ECO:0000256" key="3">
    <source>
        <dbReference type="ARBA" id="ARBA00022692"/>
    </source>
</evidence>
<evidence type="ECO:0000256" key="6">
    <source>
        <dbReference type="SAM" id="SignalP"/>
    </source>
</evidence>
<sequence>MSFLHPGLRRSLLLTTPLILSAPMMLAQTHRRPLLCEGPDPLSKITSDLKTTYAREAKTPVITTSGAPNTKAIRQISLGSALGVLAGLGVSVFSKPLAVLLGLGIVAVQLLERQGIHLVPYSYLQRRLKNTNVRSLVLDNVAFKVSFGATFALAAFAEL</sequence>
<dbReference type="GO" id="GO:0000422">
    <property type="term" value="P:autophagy of mitochondrion"/>
    <property type="evidence" value="ECO:0007669"/>
    <property type="project" value="TreeGrafter"/>
</dbReference>
<accession>A0A6A5TXW4</accession>
<dbReference type="OrthoDB" id="3990500at2759"/>
<evidence type="ECO:0000313" key="8">
    <source>
        <dbReference type="Proteomes" id="UP000800035"/>
    </source>
</evidence>
<protein>
    <recommendedName>
        <fullName evidence="9">FUN14-domain-containing protein</fullName>
    </recommendedName>
</protein>
<comment type="subcellular location">
    <subcellularLocation>
        <location evidence="1">Membrane</location>
    </subcellularLocation>
</comment>
<dbReference type="PANTHER" id="PTHR21346">
    <property type="entry name" value="FUN14 DOMAIN CONTAINING"/>
    <property type="match status" value="1"/>
</dbReference>
<keyword evidence="5" id="KW-0472">Membrane</keyword>
<dbReference type="AlphaFoldDB" id="A0A6A5TXW4"/>
<dbReference type="InterPro" id="IPR007014">
    <property type="entry name" value="FUN14"/>
</dbReference>